<dbReference type="GO" id="GO:0015288">
    <property type="term" value="F:porin activity"/>
    <property type="evidence" value="ECO:0007669"/>
    <property type="project" value="TreeGrafter"/>
</dbReference>
<evidence type="ECO:0000313" key="4">
    <source>
        <dbReference type="EMBL" id="TDV49546.1"/>
    </source>
</evidence>
<evidence type="ECO:0000256" key="2">
    <source>
        <dbReference type="ARBA" id="ARBA00022448"/>
    </source>
</evidence>
<dbReference type="GO" id="GO:0016020">
    <property type="term" value="C:membrane"/>
    <property type="evidence" value="ECO:0007669"/>
    <property type="project" value="InterPro"/>
</dbReference>
<reference evidence="4 5" key="1">
    <citation type="submission" date="2019-03" db="EMBL/GenBank/DDBJ databases">
        <title>Genomic analyses of the natural microbiome of Caenorhabditis elegans.</title>
        <authorList>
            <person name="Samuel B."/>
        </authorList>
    </citation>
    <scope>NUCLEOTIDE SEQUENCE [LARGE SCALE GENOMIC DNA]</scope>
    <source>
        <strain evidence="4 5">BIGb0525</strain>
    </source>
</reference>
<dbReference type="EMBL" id="SOCQ01000004">
    <property type="protein sequence ID" value="TDV49546.1"/>
    <property type="molecule type" value="Genomic_DNA"/>
</dbReference>
<dbReference type="Pfam" id="PF03573">
    <property type="entry name" value="OprD"/>
    <property type="match status" value="1"/>
</dbReference>
<protein>
    <submittedName>
        <fullName evidence="4">Imipenem/basic amino acid-specific outer membrane pore</fullName>
    </submittedName>
</protein>
<comment type="similarity">
    <text evidence="1">Belongs to the outer membrane porin (Opr) (TC 1.B.25) family.</text>
</comment>
<keyword evidence="2" id="KW-0813">Transport</keyword>
<dbReference type="PANTHER" id="PTHR34596">
    <property type="entry name" value="CHITOPORIN"/>
    <property type="match status" value="1"/>
</dbReference>
<organism evidence="4 5">
    <name type="scientific">Pseudomonas helmanticensis</name>
    <dbReference type="NCBI Taxonomy" id="1471381"/>
    <lineage>
        <taxon>Bacteria</taxon>
        <taxon>Pseudomonadati</taxon>
        <taxon>Pseudomonadota</taxon>
        <taxon>Gammaproteobacteria</taxon>
        <taxon>Pseudomonadales</taxon>
        <taxon>Pseudomonadaceae</taxon>
        <taxon>Pseudomonas</taxon>
    </lineage>
</organism>
<dbReference type="InterPro" id="IPR005318">
    <property type="entry name" value="OM_porin_bac"/>
</dbReference>
<keyword evidence="3" id="KW-0732">Signal</keyword>
<accession>A0A4R7VJD2</accession>
<evidence type="ECO:0000256" key="1">
    <source>
        <dbReference type="ARBA" id="ARBA00009075"/>
    </source>
</evidence>
<dbReference type="PANTHER" id="PTHR34596:SF2">
    <property type="entry name" value="CHITOPORIN"/>
    <property type="match status" value="1"/>
</dbReference>
<evidence type="ECO:0000313" key="5">
    <source>
        <dbReference type="Proteomes" id="UP000295804"/>
    </source>
</evidence>
<evidence type="ECO:0000256" key="3">
    <source>
        <dbReference type="ARBA" id="ARBA00022729"/>
    </source>
</evidence>
<dbReference type="RefSeq" id="WP_134175457.1">
    <property type="nucleotide sequence ID" value="NZ_SOCQ01000004.1"/>
</dbReference>
<proteinExistence type="inferred from homology"/>
<comment type="caution">
    <text evidence="4">The sequence shown here is derived from an EMBL/GenBank/DDBJ whole genome shotgun (WGS) entry which is preliminary data.</text>
</comment>
<name>A0A4R7VJD2_9PSED</name>
<gene>
    <name evidence="4" type="ORF">EDF87_104192</name>
</gene>
<dbReference type="InterPro" id="IPR023614">
    <property type="entry name" value="Porin_dom_sf"/>
</dbReference>
<sequence>MYRHVLFLTGAFCLTAAEISEADQQPSNPLIDSGKLTLTNKNFFFYRDFRHGNSNSAGTNSTKPPAERNGYAEEWAQGFILDYQSGFTPGLLGFGIDAQGALGLKLNSGGGTTGLRLLPEGSDGKPDDYYSRAGGALKARLSKSTLKYGQQMPMTPVLAVNTVRLFPSLATGLQLNVKEFDYLSLESGHFTRQTGVDSSNDNDRFTTDYALKRNGKAITYDSASFIGGRYQYSGISLSLYAGQLEDAWHQYYGNAKYSYSIDQARRLNFDLNVYRTLNYGKSLAGPINNTSWSLSSAYTSGAHTVSLIHQQINGDEPLDWIGFGTMGGTVTIGNAVQYATFSEANERSWQLRYDLNFAAFGIPGLTVMARYVRGDNMDNSRSNNPFYTARFVYDPDKDNKHWERDFDIRYVIQSGPANGLSFRLRHATHRATTGYRYVDIDEIRLITELPIDVF</sequence>
<dbReference type="Proteomes" id="UP000295804">
    <property type="component" value="Unassembled WGS sequence"/>
</dbReference>
<dbReference type="Gene3D" id="2.40.160.10">
    <property type="entry name" value="Porin"/>
    <property type="match status" value="1"/>
</dbReference>
<dbReference type="AlphaFoldDB" id="A0A4R7VJD2"/>